<dbReference type="OrthoDB" id="48775at2"/>
<protein>
    <submittedName>
        <fullName evidence="3">Transcriptional regulator with XRE-family HTH domain</fullName>
    </submittedName>
</protein>
<sequence length="105" mass="11760">MTIGERIRYVRNSKNITQSALADSIHISPSFMNRIESGSSMPSIDTVCAIADALHSSPQELLCDIFVYPDDTSVSERIKNIVEQLPAEKQQLVLETLEFLLPRLI</sequence>
<dbReference type="GO" id="GO:0003700">
    <property type="term" value="F:DNA-binding transcription factor activity"/>
    <property type="evidence" value="ECO:0007669"/>
    <property type="project" value="TreeGrafter"/>
</dbReference>
<dbReference type="AlphaFoldDB" id="A0A2Y9BD45"/>
<evidence type="ECO:0000313" key="3">
    <source>
        <dbReference type="EMBL" id="PWJ29732.1"/>
    </source>
</evidence>
<feature type="domain" description="HTH cro/C1-type" evidence="2">
    <location>
        <begin position="7"/>
        <end position="61"/>
    </location>
</feature>
<dbReference type="SUPFAM" id="SSF47413">
    <property type="entry name" value="lambda repressor-like DNA-binding domains"/>
    <property type="match status" value="1"/>
</dbReference>
<dbReference type="PANTHER" id="PTHR46797">
    <property type="entry name" value="HTH-TYPE TRANSCRIPTIONAL REGULATOR"/>
    <property type="match status" value="1"/>
</dbReference>
<dbReference type="SMART" id="SM00530">
    <property type="entry name" value="HTH_XRE"/>
    <property type="match status" value="1"/>
</dbReference>
<comment type="caution">
    <text evidence="3">The sequence shown here is derived from an EMBL/GenBank/DDBJ whole genome shotgun (WGS) entry which is preliminary data.</text>
</comment>
<dbReference type="InterPro" id="IPR001387">
    <property type="entry name" value="Cro/C1-type_HTH"/>
</dbReference>
<proteinExistence type="predicted"/>
<evidence type="ECO:0000259" key="2">
    <source>
        <dbReference type="PROSITE" id="PS50943"/>
    </source>
</evidence>
<evidence type="ECO:0000256" key="1">
    <source>
        <dbReference type="ARBA" id="ARBA00023125"/>
    </source>
</evidence>
<dbReference type="RefSeq" id="WP_109730882.1">
    <property type="nucleotide sequence ID" value="NZ_BAAACK010000018.1"/>
</dbReference>
<dbReference type="GO" id="GO:0005829">
    <property type="term" value="C:cytosol"/>
    <property type="evidence" value="ECO:0007669"/>
    <property type="project" value="TreeGrafter"/>
</dbReference>
<dbReference type="InterPro" id="IPR050807">
    <property type="entry name" value="TransReg_Diox_bact_type"/>
</dbReference>
<dbReference type="Pfam" id="PF01381">
    <property type="entry name" value="HTH_3"/>
    <property type="match status" value="1"/>
</dbReference>
<organism evidence="3 4">
    <name type="scientific">Faecalicatena orotica</name>
    <dbReference type="NCBI Taxonomy" id="1544"/>
    <lineage>
        <taxon>Bacteria</taxon>
        <taxon>Bacillati</taxon>
        <taxon>Bacillota</taxon>
        <taxon>Clostridia</taxon>
        <taxon>Lachnospirales</taxon>
        <taxon>Lachnospiraceae</taxon>
        <taxon>Faecalicatena</taxon>
    </lineage>
</organism>
<dbReference type="CDD" id="cd00093">
    <property type="entry name" value="HTH_XRE"/>
    <property type="match status" value="1"/>
</dbReference>
<dbReference type="GO" id="GO:0003677">
    <property type="term" value="F:DNA binding"/>
    <property type="evidence" value="ECO:0007669"/>
    <property type="project" value="UniProtKB-KW"/>
</dbReference>
<evidence type="ECO:0000313" key="4">
    <source>
        <dbReference type="Proteomes" id="UP000245845"/>
    </source>
</evidence>
<reference evidence="3 4" key="1">
    <citation type="submission" date="2018-05" db="EMBL/GenBank/DDBJ databases">
        <title>The Hungate 1000. A catalogue of reference genomes from the rumen microbiome.</title>
        <authorList>
            <person name="Kelly W."/>
        </authorList>
    </citation>
    <scope>NUCLEOTIDE SEQUENCE [LARGE SCALE GENOMIC DNA]</scope>
    <source>
        <strain evidence="3 4">NLAE-zl-C242</strain>
    </source>
</reference>
<gene>
    <name evidence="3" type="ORF">A8806_10532</name>
</gene>
<dbReference type="PROSITE" id="PS50943">
    <property type="entry name" value="HTH_CROC1"/>
    <property type="match status" value="1"/>
</dbReference>
<dbReference type="PANTHER" id="PTHR46797:SF1">
    <property type="entry name" value="METHYLPHOSPHONATE SYNTHASE"/>
    <property type="match status" value="1"/>
</dbReference>
<dbReference type="Proteomes" id="UP000245845">
    <property type="component" value="Unassembled WGS sequence"/>
</dbReference>
<dbReference type="Gene3D" id="1.10.260.40">
    <property type="entry name" value="lambda repressor-like DNA-binding domains"/>
    <property type="match status" value="1"/>
</dbReference>
<dbReference type="InterPro" id="IPR010982">
    <property type="entry name" value="Lambda_DNA-bd_dom_sf"/>
</dbReference>
<keyword evidence="4" id="KW-1185">Reference proteome</keyword>
<accession>A0A2Y9BD45</accession>
<keyword evidence="1" id="KW-0238">DNA-binding</keyword>
<dbReference type="EMBL" id="QGDL01000005">
    <property type="protein sequence ID" value="PWJ29732.1"/>
    <property type="molecule type" value="Genomic_DNA"/>
</dbReference>
<name>A0A2Y9BD45_9FIRM</name>